<keyword evidence="1" id="KW-0472">Membrane</keyword>
<organism evidence="3">
    <name type="scientific">Trepomonas sp. PC1</name>
    <dbReference type="NCBI Taxonomy" id="1076344"/>
    <lineage>
        <taxon>Eukaryota</taxon>
        <taxon>Metamonada</taxon>
        <taxon>Diplomonadida</taxon>
        <taxon>Hexamitidae</taxon>
        <taxon>Hexamitinae</taxon>
        <taxon>Trepomonas</taxon>
    </lineage>
</organism>
<evidence type="ECO:0000313" key="3">
    <source>
        <dbReference type="EMBL" id="JAP88864.1"/>
    </source>
</evidence>
<proteinExistence type="predicted"/>
<keyword evidence="1" id="KW-0812">Transmembrane</keyword>
<name>A0A146JZD6_9EUKA</name>
<feature type="non-terminal residue" evidence="3">
    <location>
        <position position="1"/>
    </location>
</feature>
<dbReference type="EMBL" id="GDID01007742">
    <property type="protein sequence ID" value="JAP88864.1"/>
    <property type="molecule type" value="Transcribed_RNA"/>
</dbReference>
<keyword evidence="2" id="KW-0732">Signal</keyword>
<gene>
    <name evidence="3" type="ORF">TPC1_31641</name>
</gene>
<feature type="chain" id="PRO_5007526517" evidence="2">
    <location>
        <begin position="20"/>
        <end position="325"/>
    </location>
</feature>
<sequence length="325" mass="34555">ITMTLQICLTDFLVTGTSGSTTIVNATVGSAVLLNGTSYLPVHLPLNYVYNSDGITVNSQLEYLAGIDNTKCAIKDGNFSTSYCPNSKRCTNESDAYNDIILTNLTAAWAEGSAAVKATYDAWGAVASVLGVKVTPYATVEANTISKAKFANRFTHCALCSAEGNQTIYDLALFTPKYLFNSNIETVLDVYNSSATTLFGMHSGDYTTALGIPLLIVDITAQIMVGDNSKAAKQAFASTYITLDDVNGVNATVISESLIAQGLGPQTSSPVSTTVIIAVIVAIVVIIVIIVIIVVCTKKNKNRNGNYQQQPNVMIVPGQQMMQPM</sequence>
<dbReference type="AlphaFoldDB" id="A0A146JZD6"/>
<reference evidence="3" key="1">
    <citation type="submission" date="2015-07" db="EMBL/GenBank/DDBJ databases">
        <title>Adaptation to a free-living lifestyle via gene acquisitions in the diplomonad Trepomonas sp. PC1.</title>
        <authorList>
            <person name="Xu F."/>
            <person name="Jerlstrom-Hultqvist J."/>
            <person name="Kolisko M."/>
            <person name="Simpson A.G.B."/>
            <person name="Roger A.J."/>
            <person name="Svard S.G."/>
            <person name="Andersson J.O."/>
        </authorList>
    </citation>
    <scope>NUCLEOTIDE SEQUENCE</scope>
    <source>
        <strain evidence="3">PC1</strain>
    </source>
</reference>
<evidence type="ECO:0000256" key="2">
    <source>
        <dbReference type="SAM" id="SignalP"/>
    </source>
</evidence>
<protein>
    <submittedName>
        <fullName evidence="3">Uncharacterized protein</fullName>
    </submittedName>
</protein>
<keyword evidence="1" id="KW-1133">Transmembrane helix</keyword>
<accession>A0A146JZD6</accession>
<evidence type="ECO:0000256" key="1">
    <source>
        <dbReference type="SAM" id="Phobius"/>
    </source>
</evidence>
<feature type="transmembrane region" description="Helical" evidence="1">
    <location>
        <begin position="275"/>
        <end position="296"/>
    </location>
</feature>
<feature type="signal peptide" evidence="2">
    <location>
        <begin position="1"/>
        <end position="19"/>
    </location>
</feature>